<accession>A0A8J3IZ41</accession>
<dbReference type="Proteomes" id="UP000597444">
    <property type="component" value="Unassembled WGS sequence"/>
</dbReference>
<reference evidence="1" key="1">
    <citation type="submission" date="2020-10" db="EMBL/GenBank/DDBJ databases">
        <title>Taxonomic study of unclassified bacteria belonging to the class Ktedonobacteria.</title>
        <authorList>
            <person name="Yabe S."/>
            <person name="Wang C.M."/>
            <person name="Zheng Y."/>
            <person name="Sakai Y."/>
            <person name="Cavaletti L."/>
            <person name="Monciardini P."/>
            <person name="Donadio S."/>
        </authorList>
    </citation>
    <scope>NUCLEOTIDE SEQUENCE</scope>
    <source>
        <strain evidence="1">ID150040</strain>
    </source>
</reference>
<comment type="caution">
    <text evidence="1">The sequence shown here is derived from an EMBL/GenBank/DDBJ whole genome shotgun (WGS) entry which is preliminary data.</text>
</comment>
<keyword evidence="2" id="KW-1185">Reference proteome</keyword>
<dbReference type="RefSeq" id="WP_220211187.1">
    <property type="nucleotide sequence ID" value="NZ_BNJK01000003.1"/>
</dbReference>
<sequence length="226" mass="25690">MNTPQRMVNNSNRQASDIALNESIVVPPSLQEREGLAPVERAEVIVVAYYEPNLEDQTVLRGLVLLNNILYSSVRIFQEENWLLVEAVRTRLERLHRLATSRHRSYVDARAAWKTYRLFAAELTAQLPMAWHPVGCDNPSQNISGTTNGADHIVLDDAWENGRFKRSKNDTLCQVWAKFNGNLFVDSDGPTCKQCLTRAITIVEERMRHLLEGSFEPVAHHVEIAN</sequence>
<proteinExistence type="predicted"/>
<evidence type="ECO:0000313" key="2">
    <source>
        <dbReference type="Proteomes" id="UP000597444"/>
    </source>
</evidence>
<name>A0A8J3IZ41_9CHLR</name>
<dbReference type="AlphaFoldDB" id="A0A8J3IZ41"/>
<evidence type="ECO:0000313" key="1">
    <source>
        <dbReference type="EMBL" id="GHP00595.1"/>
    </source>
</evidence>
<gene>
    <name evidence="1" type="ORF">KSF_106420</name>
</gene>
<protein>
    <submittedName>
        <fullName evidence="1">Uncharacterized protein</fullName>
    </submittedName>
</protein>
<dbReference type="EMBL" id="BNJK01000003">
    <property type="protein sequence ID" value="GHP00595.1"/>
    <property type="molecule type" value="Genomic_DNA"/>
</dbReference>
<organism evidence="1 2">
    <name type="scientific">Reticulibacter mediterranei</name>
    <dbReference type="NCBI Taxonomy" id="2778369"/>
    <lineage>
        <taxon>Bacteria</taxon>
        <taxon>Bacillati</taxon>
        <taxon>Chloroflexota</taxon>
        <taxon>Ktedonobacteria</taxon>
        <taxon>Ktedonobacterales</taxon>
        <taxon>Reticulibacteraceae</taxon>
        <taxon>Reticulibacter</taxon>
    </lineage>
</organism>